<feature type="domain" description="TraC-like" evidence="1">
    <location>
        <begin position="70"/>
        <end position="182"/>
    </location>
</feature>
<dbReference type="Pfam" id="PF26593">
    <property type="entry name" value="TraC-like"/>
    <property type="match status" value="1"/>
</dbReference>
<name>A0A2R6Y0U2_9BACL</name>
<gene>
    <name evidence="2" type="ORF">BSOLF_0529</name>
</gene>
<protein>
    <recommendedName>
        <fullName evidence="1">TraC-like domain-containing protein</fullName>
    </recommendedName>
</protein>
<proteinExistence type="predicted"/>
<evidence type="ECO:0000313" key="3">
    <source>
        <dbReference type="Proteomes" id="UP000244338"/>
    </source>
</evidence>
<comment type="caution">
    <text evidence="2">The sequence shown here is derived from an EMBL/GenBank/DDBJ whole genome shotgun (WGS) entry which is preliminary data.</text>
</comment>
<organism evidence="2 3">
    <name type="scientific">Candidatus Carbonibacillus altaicus</name>
    <dbReference type="NCBI Taxonomy" id="2163959"/>
    <lineage>
        <taxon>Bacteria</taxon>
        <taxon>Bacillati</taxon>
        <taxon>Bacillota</taxon>
        <taxon>Bacilli</taxon>
        <taxon>Bacillales</taxon>
        <taxon>Candidatus Carbonibacillus</taxon>
    </lineage>
</organism>
<sequence>MLSIPIALVLPFAIFLFLTGKRKRSNKQSGEINASKKTKQDQLKSVEDIFLSADINNGHIEGDHTTKVVWRVEPINISVMSNVELEQLFHVYRSFLSTIQIPISIYVVTGFTDVDRLTTHFTERALKHPILPELLTREIQRHFSNYSGKIRSTRYYLVGHFSKDETDMALYSFESSLIQLSQATGLFFEKLDDRTLVFFLADLLNKDAVLAEYELEANIRKRKGEAHVLPKATRTPRNSERDVQVFRIG</sequence>
<dbReference type="InterPro" id="IPR058596">
    <property type="entry name" value="TraC-like_dom"/>
</dbReference>
<dbReference type="Proteomes" id="UP000244338">
    <property type="component" value="Unassembled WGS sequence"/>
</dbReference>
<dbReference type="EMBL" id="PEBX01000036">
    <property type="protein sequence ID" value="PTQ56252.1"/>
    <property type="molecule type" value="Genomic_DNA"/>
</dbReference>
<evidence type="ECO:0000313" key="2">
    <source>
        <dbReference type="EMBL" id="PTQ56252.1"/>
    </source>
</evidence>
<dbReference type="AlphaFoldDB" id="A0A2R6Y0U2"/>
<accession>A0A2R6Y0U2</accession>
<reference evidence="3" key="1">
    <citation type="journal article" date="2018" name="Sci. Rep.">
        <title>Lignite coal burning seam in the remote Altai Mountains harbors a hydrogen-driven thermophilic microbial community.</title>
        <authorList>
            <person name="Kadnikov V.V."/>
            <person name="Mardanov A.V."/>
            <person name="Ivasenko D.A."/>
            <person name="Antsiferov D.V."/>
            <person name="Beletsky A.V."/>
            <person name="Karnachuk O.V."/>
            <person name="Ravin N.V."/>
        </authorList>
    </citation>
    <scope>NUCLEOTIDE SEQUENCE [LARGE SCALE GENOMIC DNA]</scope>
</reference>
<evidence type="ECO:0000259" key="1">
    <source>
        <dbReference type="Pfam" id="PF26593"/>
    </source>
</evidence>